<accession>A0ABD0YRR7</accession>
<gene>
    <name evidence="1" type="ORF">AAG570_008723</name>
</gene>
<dbReference type="EMBL" id="JBFDAA010000003">
    <property type="protein sequence ID" value="KAL1138661.1"/>
    <property type="molecule type" value="Genomic_DNA"/>
</dbReference>
<sequence>MEPSTSRPSTSVPRVFGPLQHRWGCLPQVYLHWRPNLGDTLDQLKHNSFPSEKEIKIRPQIQMGGKHFSNDEKAKETMERWPLELGKLVHWLKKYFLVSVGGTPEEGVDLNPMKVEIAERRKNIKRLEKKVVKLKEWLRTIIDNDKLTALEDPELYDFNRISRADNIFRVFLKSWLSSRYPQDLSYDIPEAKLPKESKIRPLRCH</sequence>
<dbReference type="AlphaFoldDB" id="A0ABD0YRR7"/>
<evidence type="ECO:0000313" key="2">
    <source>
        <dbReference type="Proteomes" id="UP001558652"/>
    </source>
</evidence>
<proteinExistence type="predicted"/>
<name>A0ABD0YRR7_9HEMI</name>
<evidence type="ECO:0000313" key="1">
    <source>
        <dbReference type="EMBL" id="KAL1138661.1"/>
    </source>
</evidence>
<keyword evidence="2" id="KW-1185">Reference proteome</keyword>
<comment type="caution">
    <text evidence="1">The sequence shown here is derived from an EMBL/GenBank/DDBJ whole genome shotgun (WGS) entry which is preliminary data.</text>
</comment>
<organism evidence="1 2">
    <name type="scientific">Ranatra chinensis</name>
    <dbReference type="NCBI Taxonomy" id="642074"/>
    <lineage>
        <taxon>Eukaryota</taxon>
        <taxon>Metazoa</taxon>
        <taxon>Ecdysozoa</taxon>
        <taxon>Arthropoda</taxon>
        <taxon>Hexapoda</taxon>
        <taxon>Insecta</taxon>
        <taxon>Pterygota</taxon>
        <taxon>Neoptera</taxon>
        <taxon>Paraneoptera</taxon>
        <taxon>Hemiptera</taxon>
        <taxon>Heteroptera</taxon>
        <taxon>Panheteroptera</taxon>
        <taxon>Nepomorpha</taxon>
        <taxon>Nepidae</taxon>
        <taxon>Ranatrinae</taxon>
        <taxon>Ranatra</taxon>
    </lineage>
</organism>
<reference evidence="1 2" key="1">
    <citation type="submission" date="2024-07" db="EMBL/GenBank/DDBJ databases">
        <title>Chromosome-level genome assembly of the water stick insect Ranatra chinensis (Heteroptera: Nepidae).</title>
        <authorList>
            <person name="Liu X."/>
        </authorList>
    </citation>
    <scope>NUCLEOTIDE SEQUENCE [LARGE SCALE GENOMIC DNA]</scope>
    <source>
        <strain evidence="1">Cailab_2021Rc</strain>
        <tissue evidence="1">Muscle</tissue>
    </source>
</reference>
<protein>
    <submittedName>
        <fullName evidence="1">Uncharacterized protein</fullName>
    </submittedName>
</protein>
<dbReference type="Proteomes" id="UP001558652">
    <property type="component" value="Unassembled WGS sequence"/>
</dbReference>